<dbReference type="RefSeq" id="WP_256611880.1">
    <property type="nucleotide sequence ID" value="NZ_JANIBM010000025.1"/>
</dbReference>
<keyword evidence="3" id="KW-1185">Reference proteome</keyword>
<evidence type="ECO:0008006" key="4">
    <source>
        <dbReference type="Google" id="ProtNLM"/>
    </source>
</evidence>
<dbReference type="EMBL" id="JANIBM010000025">
    <property type="protein sequence ID" value="MCQ8182560.1"/>
    <property type="molecule type" value="Genomic_DNA"/>
</dbReference>
<evidence type="ECO:0000256" key="1">
    <source>
        <dbReference type="SAM" id="MobiDB-lite"/>
    </source>
</evidence>
<sequence>MTEKSEKMHATAHAFDDPDLSASPSLVPTRVSKLRLSHDFTPFREALQAFSASLRKPARRDGYRGLKIFTLISTTISTYWRLP</sequence>
<evidence type="ECO:0000313" key="2">
    <source>
        <dbReference type="EMBL" id="MCQ8182560.1"/>
    </source>
</evidence>
<name>A0ABT1UK29_9GAMM</name>
<comment type="caution">
    <text evidence="2">The sequence shown here is derived from an EMBL/GenBank/DDBJ whole genome shotgun (WGS) entry which is preliminary data.</text>
</comment>
<feature type="region of interest" description="Disordered" evidence="1">
    <location>
        <begin position="1"/>
        <end position="25"/>
    </location>
</feature>
<proteinExistence type="predicted"/>
<dbReference type="Proteomes" id="UP001524569">
    <property type="component" value="Unassembled WGS sequence"/>
</dbReference>
<feature type="non-terminal residue" evidence="2">
    <location>
        <position position="83"/>
    </location>
</feature>
<gene>
    <name evidence="2" type="ORF">NP603_15670</name>
</gene>
<reference evidence="2 3" key="1">
    <citation type="submission" date="2022-07" db="EMBL/GenBank/DDBJ databases">
        <title>Methylomonas rivi sp. nov., Methylomonas rosea sp. nov., Methylomonas aureus sp. nov. and Methylomonas subterranea sp. nov., four novel methanotrophs isolated from a freshwater creek and the deep terrestrial subsurface.</title>
        <authorList>
            <person name="Abin C."/>
            <person name="Sankaranarayanan K."/>
            <person name="Garner C."/>
            <person name="Sindelar R."/>
            <person name="Kotary K."/>
            <person name="Garner R."/>
            <person name="Barclay S."/>
            <person name="Lawson P."/>
            <person name="Krumholz L."/>
        </authorList>
    </citation>
    <scope>NUCLEOTIDE SEQUENCE [LARGE SCALE GENOMIC DNA]</scope>
    <source>
        <strain evidence="2 3">SURF-1</strain>
    </source>
</reference>
<accession>A0ABT1UK29</accession>
<organism evidence="2 3">
    <name type="scientific">Methylomonas aurea</name>
    <dbReference type="NCBI Taxonomy" id="2952224"/>
    <lineage>
        <taxon>Bacteria</taxon>
        <taxon>Pseudomonadati</taxon>
        <taxon>Pseudomonadota</taxon>
        <taxon>Gammaproteobacteria</taxon>
        <taxon>Methylococcales</taxon>
        <taxon>Methylococcaceae</taxon>
        <taxon>Methylomonas</taxon>
    </lineage>
</organism>
<evidence type="ECO:0000313" key="3">
    <source>
        <dbReference type="Proteomes" id="UP001524569"/>
    </source>
</evidence>
<protein>
    <recommendedName>
        <fullName evidence="4">Transposase</fullName>
    </recommendedName>
</protein>